<proteinExistence type="predicted"/>
<evidence type="ECO:0000313" key="1">
    <source>
        <dbReference type="EMBL" id="EEQ99752.1"/>
    </source>
</evidence>
<dbReference type="SUPFAM" id="SSF52540">
    <property type="entry name" value="P-loop containing nucleoside triphosphate hydrolases"/>
    <property type="match status" value="1"/>
</dbReference>
<evidence type="ECO:0008006" key="3">
    <source>
        <dbReference type="Google" id="ProtNLM"/>
    </source>
</evidence>
<protein>
    <recommendedName>
        <fullName evidence="3">Phosphoribulokinase/uridine kinase domain-containing protein</fullName>
    </recommendedName>
</protein>
<reference evidence="1 2" key="1">
    <citation type="submission" date="2008-07" db="EMBL/GenBank/DDBJ databases">
        <authorList>
            <person name="El-Sayed N."/>
            <person name="Caler E."/>
            <person name="Inman J."/>
            <person name="Amedeo P."/>
            <person name="Hass B."/>
            <person name="Wortman J."/>
        </authorList>
    </citation>
    <scope>NUCLEOTIDE SEQUENCE [LARGE SCALE GENOMIC DNA]</scope>
    <source>
        <strain evidence="2">ATCC 50983 / TXsc</strain>
    </source>
</reference>
<dbReference type="Gene3D" id="3.40.50.300">
    <property type="entry name" value="P-loop containing nucleotide triphosphate hydrolases"/>
    <property type="match status" value="1"/>
</dbReference>
<organism evidence="2">
    <name type="scientific">Perkinsus marinus (strain ATCC 50983 / TXsc)</name>
    <dbReference type="NCBI Taxonomy" id="423536"/>
    <lineage>
        <taxon>Eukaryota</taxon>
        <taxon>Sar</taxon>
        <taxon>Alveolata</taxon>
        <taxon>Perkinsozoa</taxon>
        <taxon>Perkinsea</taxon>
        <taxon>Perkinsida</taxon>
        <taxon>Perkinsidae</taxon>
        <taxon>Perkinsus</taxon>
    </lineage>
</organism>
<dbReference type="OMA" id="FAGPQHF"/>
<dbReference type="InterPro" id="IPR027417">
    <property type="entry name" value="P-loop_NTPase"/>
</dbReference>
<dbReference type="Proteomes" id="UP000007800">
    <property type="component" value="Unassembled WGS sequence"/>
</dbReference>
<dbReference type="EMBL" id="GG685424">
    <property type="protein sequence ID" value="EEQ99752.1"/>
    <property type="molecule type" value="Genomic_DNA"/>
</dbReference>
<gene>
    <name evidence="1" type="ORF">Pmar_PMAR027664</name>
</gene>
<dbReference type="RefSeq" id="XP_002767035.1">
    <property type="nucleotide sequence ID" value="XM_002766989.1"/>
</dbReference>
<sequence>MPRSRITAALPPAATLAVSKALDEVYQPLVKYLLGRATRLTTRPLIVGISGGQGSGKTTTTKVDRVCIHDFQEHQPTEGRARKANDTGIEALSIRGPPGTHQTQRLLKVLARLHDPSSCNHELVLPRFDKALDTTVEDETFPALRPGDIFLLEGWCVAAPPPPTDESTAALNSLDADLRFREFVDEELRGDYSEIWSQLDVHIHLQVPSWTCVLRWRQDQEDELRRKVGGDGIDVKEFCRGYERITRRMLKSCPDEADAVIFLGEDHSIAGCKIRN</sequence>
<dbReference type="InParanoid" id="C5LU43"/>
<keyword evidence="2" id="KW-1185">Reference proteome</keyword>
<name>C5LU43_PERM5</name>
<dbReference type="GeneID" id="9051689"/>
<accession>C5LU43</accession>
<dbReference type="AlphaFoldDB" id="C5LU43"/>
<dbReference type="OrthoDB" id="347435at2759"/>
<evidence type="ECO:0000313" key="2">
    <source>
        <dbReference type="Proteomes" id="UP000007800"/>
    </source>
</evidence>